<reference evidence="2 3" key="1">
    <citation type="submission" date="2017-09" db="EMBL/GenBank/DDBJ databases">
        <authorList>
            <person name="Ehlers B."/>
            <person name="Leendertz F.H."/>
        </authorList>
    </citation>
    <scope>NUCLEOTIDE SEQUENCE [LARGE SCALE GENOMIC DNA]</scope>
    <source>
        <strain evidence="2 3">DJ-1</strain>
    </source>
</reference>
<dbReference type="Proteomes" id="UP000218102">
    <property type="component" value="Unassembled WGS sequence"/>
</dbReference>
<proteinExistence type="predicted"/>
<name>A0A2A3LY74_PSEDL</name>
<evidence type="ECO:0000256" key="1">
    <source>
        <dbReference type="SAM" id="MobiDB-lite"/>
    </source>
</evidence>
<feature type="compositionally biased region" description="Polar residues" evidence="1">
    <location>
        <begin position="146"/>
        <end position="158"/>
    </location>
</feature>
<protein>
    <submittedName>
        <fullName evidence="2">Uncharacterized protein</fullName>
    </submittedName>
</protein>
<dbReference type="AlphaFoldDB" id="A0A2A3LY74"/>
<feature type="region of interest" description="Disordered" evidence="1">
    <location>
        <begin position="146"/>
        <end position="167"/>
    </location>
</feature>
<dbReference type="EMBL" id="NTME01000040">
    <property type="protein sequence ID" value="PBJ92769.1"/>
    <property type="molecule type" value="Genomic_DNA"/>
</dbReference>
<gene>
    <name evidence="2" type="ORF">CMV24_25705</name>
</gene>
<evidence type="ECO:0000313" key="2">
    <source>
        <dbReference type="EMBL" id="PBJ92769.1"/>
    </source>
</evidence>
<accession>A0A2A3LY74</accession>
<evidence type="ECO:0000313" key="3">
    <source>
        <dbReference type="Proteomes" id="UP000218102"/>
    </source>
</evidence>
<sequence>MNDLPYAIPCAEAKNQYGAKFYRCTWYTLPRNITMWNAQQQRNISFSNQISGACQRGTCRASNGSGVYGMYGQDLSFTLSIYYYIYESKDGYPIAYRMDGGPHKKGKEVTYAQARTTLQDFLLDHSISSTSVKDTIGTYNLDVKTELSSSSDAPSQPQEKPMTKPAKNIEVKEAWCNPRADDECTINGNKVAKAELKQYLPEIYELEVLNSGGYCEHPICYDKNDKPVGIH</sequence>
<comment type="caution">
    <text evidence="2">The sequence shown here is derived from an EMBL/GenBank/DDBJ whole genome shotgun (WGS) entry which is preliminary data.</text>
</comment>
<organism evidence="2 3">
    <name type="scientific">Pseudomonas plecoglossicida</name>
    <dbReference type="NCBI Taxonomy" id="70775"/>
    <lineage>
        <taxon>Bacteria</taxon>
        <taxon>Pseudomonadati</taxon>
        <taxon>Pseudomonadota</taxon>
        <taxon>Gammaproteobacteria</taxon>
        <taxon>Pseudomonadales</taxon>
        <taxon>Pseudomonadaceae</taxon>
        <taxon>Pseudomonas</taxon>
    </lineage>
</organism>